<dbReference type="AlphaFoldDB" id="A0A9E6XZS4"/>
<gene>
    <name evidence="6" type="ORF">DSM104329_03730</name>
</gene>
<dbReference type="InterPro" id="IPR036390">
    <property type="entry name" value="WH_DNA-bd_sf"/>
</dbReference>
<dbReference type="SMART" id="SM00346">
    <property type="entry name" value="HTH_ICLR"/>
    <property type="match status" value="1"/>
</dbReference>
<dbReference type="RefSeq" id="WP_259311372.1">
    <property type="nucleotide sequence ID" value="NZ_CP087164.1"/>
</dbReference>
<dbReference type="PROSITE" id="PS51077">
    <property type="entry name" value="HTH_ICLR"/>
    <property type="match status" value="1"/>
</dbReference>
<evidence type="ECO:0000259" key="4">
    <source>
        <dbReference type="PROSITE" id="PS51077"/>
    </source>
</evidence>
<evidence type="ECO:0000256" key="1">
    <source>
        <dbReference type="ARBA" id="ARBA00023015"/>
    </source>
</evidence>
<evidence type="ECO:0000313" key="7">
    <source>
        <dbReference type="Proteomes" id="UP001162834"/>
    </source>
</evidence>
<dbReference type="GO" id="GO:0045892">
    <property type="term" value="P:negative regulation of DNA-templated transcription"/>
    <property type="evidence" value="ECO:0007669"/>
    <property type="project" value="TreeGrafter"/>
</dbReference>
<dbReference type="Gene3D" id="3.30.450.40">
    <property type="match status" value="2"/>
</dbReference>
<organism evidence="6 7">
    <name type="scientific">Capillimicrobium parvum</name>
    <dbReference type="NCBI Taxonomy" id="2884022"/>
    <lineage>
        <taxon>Bacteria</taxon>
        <taxon>Bacillati</taxon>
        <taxon>Actinomycetota</taxon>
        <taxon>Thermoleophilia</taxon>
        <taxon>Solirubrobacterales</taxon>
        <taxon>Capillimicrobiaceae</taxon>
        <taxon>Capillimicrobium</taxon>
    </lineage>
</organism>
<dbReference type="Pfam" id="PF09339">
    <property type="entry name" value="HTH_IclR"/>
    <property type="match status" value="1"/>
</dbReference>
<reference evidence="6" key="1">
    <citation type="journal article" date="2022" name="Int. J. Syst. Evol. Microbiol.">
        <title>Pseudomonas aegrilactucae sp. nov. and Pseudomonas morbosilactucae sp. nov., pathogens causing bacterial rot of lettuce in Japan.</title>
        <authorList>
            <person name="Sawada H."/>
            <person name="Fujikawa T."/>
            <person name="Satou M."/>
        </authorList>
    </citation>
    <scope>NUCLEOTIDE SEQUENCE</scope>
    <source>
        <strain evidence="6">0166_1</strain>
    </source>
</reference>
<sequence>MTPSDTARPALSAGAQTLDRGLHILELLADAPHGLTVTELATALGVHRAVVYRLVTTLTSRGLVARSDGGRVRLWTGVVRLARGAFSELRTAAMPELETLARDVEATATLSVADGGEAICIAVVEPQNTVMHVAYRTGTRHPLTMGASGKAILAGHAPQPNEPPDVAAARRRGYVQTEGELQSGAVGLAAPIRVGAAPPEASVAVVSLAPLGPECAPRVVDAADRISRALTDAML</sequence>
<keyword evidence="1" id="KW-0805">Transcription regulation</keyword>
<dbReference type="SUPFAM" id="SSF46785">
    <property type="entry name" value="Winged helix' DNA-binding domain"/>
    <property type="match status" value="1"/>
</dbReference>
<dbReference type="InterPro" id="IPR014757">
    <property type="entry name" value="Tscrpt_reg_IclR_C"/>
</dbReference>
<dbReference type="InterPro" id="IPR036388">
    <property type="entry name" value="WH-like_DNA-bd_sf"/>
</dbReference>
<feature type="domain" description="IclR-ED" evidence="5">
    <location>
        <begin position="77"/>
        <end position="232"/>
    </location>
</feature>
<evidence type="ECO:0000259" key="5">
    <source>
        <dbReference type="PROSITE" id="PS51078"/>
    </source>
</evidence>
<dbReference type="SUPFAM" id="SSF55781">
    <property type="entry name" value="GAF domain-like"/>
    <property type="match status" value="1"/>
</dbReference>
<dbReference type="PANTHER" id="PTHR30136">
    <property type="entry name" value="HELIX-TURN-HELIX TRANSCRIPTIONAL REGULATOR, ICLR FAMILY"/>
    <property type="match status" value="1"/>
</dbReference>
<accession>A0A9E6XZS4</accession>
<evidence type="ECO:0000313" key="6">
    <source>
        <dbReference type="EMBL" id="UGS37315.1"/>
    </source>
</evidence>
<dbReference type="InterPro" id="IPR005471">
    <property type="entry name" value="Tscrpt_reg_IclR_N"/>
</dbReference>
<dbReference type="Pfam" id="PF01614">
    <property type="entry name" value="IclR_C"/>
    <property type="match status" value="1"/>
</dbReference>
<dbReference type="PROSITE" id="PS51078">
    <property type="entry name" value="ICLR_ED"/>
    <property type="match status" value="1"/>
</dbReference>
<dbReference type="GO" id="GO:0003700">
    <property type="term" value="F:DNA-binding transcription factor activity"/>
    <property type="evidence" value="ECO:0007669"/>
    <property type="project" value="TreeGrafter"/>
</dbReference>
<dbReference type="InterPro" id="IPR029016">
    <property type="entry name" value="GAF-like_dom_sf"/>
</dbReference>
<keyword evidence="7" id="KW-1185">Reference proteome</keyword>
<protein>
    <recommendedName>
        <fullName evidence="8">IclR family transcriptional regulator</fullName>
    </recommendedName>
</protein>
<dbReference type="Proteomes" id="UP001162834">
    <property type="component" value="Chromosome"/>
</dbReference>
<evidence type="ECO:0000256" key="2">
    <source>
        <dbReference type="ARBA" id="ARBA00023125"/>
    </source>
</evidence>
<dbReference type="Gene3D" id="1.10.10.10">
    <property type="entry name" value="Winged helix-like DNA-binding domain superfamily/Winged helix DNA-binding domain"/>
    <property type="match status" value="1"/>
</dbReference>
<keyword evidence="3" id="KW-0804">Transcription</keyword>
<dbReference type="EMBL" id="CP087164">
    <property type="protein sequence ID" value="UGS37315.1"/>
    <property type="molecule type" value="Genomic_DNA"/>
</dbReference>
<evidence type="ECO:0000256" key="3">
    <source>
        <dbReference type="ARBA" id="ARBA00023163"/>
    </source>
</evidence>
<dbReference type="PANTHER" id="PTHR30136:SF24">
    <property type="entry name" value="HTH-TYPE TRANSCRIPTIONAL REPRESSOR ALLR"/>
    <property type="match status" value="1"/>
</dbReference>
<name>A0A9E6XZS4_9ACTN</name>
<evidence type="ECO:0008006" key="8">
    <source>
        <dbReference type="Google" id="ProtNLM"/>
    </source>
</evidence>
<keyword evidence="2" id="KW-0238">DNA-binding</keyword>
<dbReference type="GO" id="GO:0003677">
    <property type="term" value="F:DNA binding"/>
    <property type="evidence" value="ECO:0007669"/>
    <property type="project" value="UniProtKB-KW"/>
</dbReference>
<proteinExistence type="predicted"/>
<dbReference type="InterPro" id="IPR050707">
    <property type="entry name" value="HTH_MetabolicPath_Reg"/>
</dbReference>
<feature type="domain" description="HTH iclR-type" evidence="4">
    <location>
        <begin position="15"/>
        <end position="76"/>
    </location>
</feature>
<dbReference type="KEGG" id="sbae:DSM104329_03730"/>